<reference evidence="2" key="1">
    <citation type="submission" date="2016-12" db="EMBL/GenBank/DDBJ databases">
        <title>The genomes of Aspergillus section Nigri reveals drivers in fungal speciation.</title>
        <authorList>
            <consortium name="DOE Joint Genome Institute"/>
            <person name="Vesth T.C."/>
            <person name="Nybo J."/>
            <person name="Theobald S."/>
            <person name="Brandl J."/>
            <person name="Frisvad J.C."/>
            <person name="Nielsen K.F."/>
            <person name="Lyhne E.K."/>
            <person name="Kogle M.E."/>
            <person name="Kuo A."/>
            <person name="Riley R."/>
            <person name="Clum A."/>
            <person name="Nolan M."/>
            <person name="Lipzen A."/>
            <person name="Salamov A."/>
            <person name="Henrissat B."/>
            <person name="Wiebenga A."/>
            <person name="De Vries R.P."/>
            <person name="Grigoriev I.V."/>
            <person name="Mortensen U.H."/>
            <person name="Andersen M.R."/>
            <person name="Baker S.E."/>
        </authorList>
    </citation>
    <scope>NUCLEOTIDE SEQUENCE [LARGE SCALE GENOMIC DNA]</scope>
    <source>
        <strain evidence="2">CBS 115656</strain>
    </source>
</reference>
<dbReference type="AlphaFoldDB" id="A0A318Y533"/>
<sequence>MVEQKPQRVLVIVSNGSILGTILVFFRGDIPNSCRGIRNINFFVGFIPPHT</sequence>
<feature type="transmembrane region" description="Helical" evidence="1">
    <location>
        <begin position="9"/>
        <end position="26"/>
    </location>
</feature>
<accession>A0A318Y533</accession>
<keyword evidence="1" id="KW-1133">Transmembrane helix</keyword>
<evidence type="ECO:0000256" key="1">
    <source>
        <dbReference type="SAM" id="Phobius"/>
    </source>
</evidence>
<dbReference type="RefSeq" id="XP_025474823.1">
    <property type="nucleotide sequence ID" value="XM_025628308.1"/>
</dbReference>
<evidence type="ECO:0000313" key="3">
    <source>
        <dbReference type="Proteomes" id="UP000247647"/>
    </source>
</evidence>
<evidence type="ECO:0000313" key="2">
    <source>
        <dbReference type="EMBL" id="PYH29345.1"/>
    </source>
</evidence>
<dbReference type="EMBL" id="KZ821494">
    <property type="protein sequence ID" value="PYH29345.1"/>
    <property type="molecule type" value="Genomic_DNA"/>
</dbReference>
<dbReference type="GeneID" id="37130764"/>
<name>A0A318Y533_ASPNB</name>
<keyword evidence="1" id="KW-0812">Transmembrane</keyword>
<keyword evidence="1" id="KW-0472">Membrane</keyword>
<organism evidence="2 3">
    <name type="scientific">Aspergillus neoniger (strain CBS 115656)</name>
    <dbReference type="NCBI Taxonomy" id="1448310"/>
    <lineage>
        <taxon>Eukaryota</taxon>
        <taxon>Fungi</taxon>
        <taxon>Dikarya</taxon>
        <taxon>Ascomycota</taxon>
        <taxon>Pezizomycotina</taxon>
        <taxon>Eurotiomycetes</taxon>
        <taxon>Eurotiomycetidae</taxon>
        <taxon>Eurotiales</taxon>
        <taxon>Aspergillaceae</taxon>
        <taxon>Aspergillus</taxon>
        <taxon>Aspergillus subgen. Circumdati</taxon>
    </lineage>
</organism>
<proteinExistence type="predicted"/>
<protein>
    <submittedName>
        <fullName evidence="2">Uncharacterized protein</fullName>
    </submittedName>
</protein>
<dbReference type="Proteomes" id="UP000247647">
    <property type="component" value="Unassembled WGS sequence"/>
</dbReference>
<gene>
    <name evidence="2" type="ORF">BO87DRAFT_448759</name>
</gene>
<keyword evidence="3" id="KW-1185">Reference proteome</keyword>